<dbReference type="Proteomes" id="UP000053660">
    <property type="component" value="Unassembled WGS sequence"/>
</dbReference>
<dbReference type="SUPFAM" id="SSF53756">
    <property type="entry name" value="UDP-Glycosyltransferase/glycogen phosphorylase"/>
    <property type="match status" value="1"/>
</dbReference>
<dbReference type="OrthoDB" id="5835829at2759"/>
<evidence type="ECO:0000313" key="10">
    <source>
        <dbReference type="Proteomes" id="UP000053660"/>
    </source>
</evidence>
<proteinExistence type="inferred from homology"/>
<dbReference type="Pfam" id="PF00201">
    <property type="entry name" value="UDPGT"/>
    <property type="match status" value="1"/>
</dbReference>
<dbReference type="Gene3D" id="3.40.50.2000">
    <property type="entry name" value="Glycogen Phosphorylase B"/>
    <property type="match status" value="1"/>
</dbReference>
<keyword evidence="8" id="KW-0472">Membrane</keyword>
<evidence type="ECO:0000256" key="2">
    <source>
        <dbReference type="ARBA" id="ARBA00012544"/>
    </source>
</evidence>
<reference evidence="9 10" key="1">
    <citation type="submission" date="2014-03" db="EMBL/GenBank/DDBJ databases">
        <title>Draft genome of the hookworm Oesophagostomum dentatum.</title>
        <authorList>
            <person name="Mitreva M."/>
        </authorList>
    </citation>
    <scope>NUCLEOTIDE SEQUENCE [LARGE SCALE GENOMIC DNA]</scope>
    <source>
        <strain evidence="9 10">OD-Hann</strain>
    </source>
</reference>
<evidence type="ECO:0000313" key="9">
    <source>
        <dbReference type="EMBL" id="KHJ99840.1"/>
    </source>
</evidence>
<protein>
    <recommendedName>
        <fullName evidence="2">glucuronosyltransferase</fullName>
        <ecNumber evidence="2">2.4.1.17</ecNumber>
    </recommendedName>
</protein>
<keyword evidence="8" id="KW-0812">Transmembrane</keyword>
<comment type="catalytic activity">
    <reaction evidence="6">
        <text>glucuronate acceptor + UDP-alpha-D-glucuronate = acceptor beta-D-glucuronoside + UDP + H(+)</text>
        <dbReference type="Rhea" id="RHEA:21032"/>
        <dbReference type="ChEBI" id="CHEBI:15378"/>
        <dbReference type="ChEBI" id="CHEBI:58052"/>
        <dbReference type="ChEBI" id="CHEBI:58223"/>
        <dbReference type="ChEBI" id="CHEBI:132367"/>
        <dbReference type="ChEBI" id="CHEBI:132368"/>
        <dbReference type="EC" id="2.4.1.17"/>
    </reaction>
</comment>
<comment type="similarity">
    <text evidence="1">Belongs to the UDP-glycosyltransferase family.</text>
</comment>
<feature type="transmembrane region" description="Helical" evidence="8">
    <location>
        <begin position="187"/>
        <end position="206"/>
    </location>
</feature>
<evidence type="ECO:0000256" key="8">
    <source>
        <dbReference type="SAM" id="Phobius"/>
    </source>
</evidence>
<keyword evidence="10" id="KW-1185">Reference proteome</keyword>
<evidence type="ECO:0000256" key="5">
    <source>
        <dbReference type="ARBA" id="ARBA00022729"/>
    </source>
</evidence>
<evidence type="ECO:0000256" key="4">
    <source>
        <dbReference type="ARBA" id="ARBA00022679"/>
    </source>
</evidence>
<feature type="region of interest" description="Disordered" evidence="7">
    <location>
        <begin position="216"/>
        <end position="281"/>
    </location>
</feature>
<dbReference type="GO" id="GO:0015020">
    <property type="term" value="F:glucuronosyltransferase activity"/>
    <property type="evidence" value="ECO:0007669"/>
    <property type="project" value="UniProtKB-EC"/>
</dbReference>
<feature type="compositionally biased region" description="Basic and acidic residues" evidence="7">
    <location>
        <begin position="264"/>
        <end position="281"/>
    </location>
</feature>
<evidence type="ECO:0000256" key="1">
    <source>
        <dbReference type="ARBA" id="ARBA00009995"/>
    </source>
</evidence>
<dbReference type="InterPro" id="IPR050271">
    <property type="entry name" value="UDP-glycosyltransferase"/>
</dbReference>
<evidence type="ECO:0000256" key="6">
    <source>
        <dbReference type="ARBA" id="ARBA00047475"/>
    </source>
</evidence>
<accession>A0A0B1TWK0</accession>
<gene>
    <name evidence="9" type="ORF">OESDEN_00179</name>
</gene>
<evidence type="ECO:0000256" key="7">
    <source>
        <dbReference type="SAM" id="MobiDB-lite"/>
    </source>
</evidence>
<organism evidence="9 10">
    <name type="scientific">Oesophagostomum dentatum</name>
    <name type="common">Nodular worm</name>
    <dbReference type="NCBI Taxonomy" id="61180"/>
    <lineage>
        <taxon>Eukaryota</taxon>
        <taxon>Metazoa</taxon>
        <taxon>Ecdysozoa</taxon>
        <taxon>Nematoda</taxon>
        <taxon>Chromadorea</taxon>
        <taxon>Rhabditida</taxon>
        <taxon>Rhabditina</taxon>
        <taxon>Rhabditomorpha</taxon>
        <taxon>Strongyloidea</taxon>
        <taxon>Strongylidae</taxon>
        <taxon>Oesophagostomum</taxon>
    </lineage>
</organism>
<dbReference type="PANTHER" id="PTHR48043:SF145">
    <property type="entry name" value="FI06409P-RELATED"/>
    <property type="match status" value="1"/>
</dbReference>
<keyword evidence="8" id="KW-1133">Transmembrane helix</keyword>
<feature type="compositionally biased region" description="Basic and acidic residues" evidence="7">
    <location>
        <begin position="216"/>
        <end position="232"/>
    </location>
</feature>
<dbReference type="EC" id="2.4.1.17" evidence="2"/>
<evidence type="ECO:0000256" key="3">
    <source>
        <dbReference type="ARBA" id="ARBA00022676"/>
    </source>
</evidence>
<dbReference type="AlphaFoldDB" id="A0A0B1TWK0"/>
<name>A0A0B1TWK0_OESDE</name>
<sequence>MDNSRPLTSQWIQIGGLGSEKGATLNSHWSTVLSLRPRTIVVTFNKNTACHRSKEVLLPNPHVAAFITDGRLSSLHNAMSSGKPVICIPSDREQQRNCHQLRKRGVALVKDCWDLTVKDVKELLKQISEEDVRTAARSLSESVKSRAASSRERLTRTVEFAAKYGPAVNLHSSDEDVGLIQKHNMDVYIPFAILLATTALLLVWIARSICKKCIRGHDKDGRRDSHTDDTDLSKNTLTSPAPSVLLHPPKMRQDTSNEPPPINSDRRGLDAAYEREQSENE</sequence>
<keyword evidence="5" id="KW-0732">Signal</keyword>
<dbReference type="EMBL" id="KN549203">
    <property type="protein sequence ID" value="KHJ99840.1"/>
    <property type="molecule type" value="Genomic_DNA"/>
</dbReference>
<keyword evidence="4" id="KW-0808">Transferase</keyword>
<dbReference type="InterPro" id="IPR002213">
    <property type="entry name" value="UDP_glucos_trans"/>
</dbReference>
<dbReference type="PANTHER" id="PTHR48043">
    <property type="entry name" value="EG:EG0003.4 PROTEIN-RELATED"/>
    <property type="match status" value="1"/>
</dbReference>
<keyword evidence="3" id="KW-0328">Glycosyltransferase</keyword>